<dbReference type="EMBL" id="CAJSTJ010000155">
    <property type="protein sequence ID" value="CAG7563315.1"/>
    <property type="molecule type" value="Genomic_DNA"/>
</dbReference>
<organism evidence="2 3">
    <name type="scientific">Fusarium equiseti</name>
    <name type="common">Fusarium scirpi</name>
    <dbReference type="NCBI Taxonomy" id="61235"/>
    <lineage>
        <taxon>Eukaryota</taxon>
        <taxon>Fungi</taxon>
        <taxon>Dikarya</taxon>
        <taxon>Ascomycota</taxon>
        <taxon>Pezizomycotina</taxon>
        <taxon>Sordariomycetes</taxon>
        <taxon>Hypocreomycetidae</taxon>
        <taxon>Hypocreales</taxon>
        <taxon>Nectriaceae</taxon>
        <taxon>Fusarium</taxon>
        <taxon>Fusarium incarnatum-equiseti species complex</taxon>
    </lineage>
</organism>
<dbReference type="Pfam" id="PF01636">
    <property type="entry name" value="APH"/>
    <property type="match status" value="1"/>
</dbReference>
<reference evidence="2" key="1">
    <citation type="submission" date="2021-05" db="EMBL/GenBank/DDBJ databases">
        <authorList>
            <person name="Khan N."/>
        </authorList>
    </citation>
    <scope>NUCLEOTIDE SEQUENCE</scope>
</reference>
<dbReference type="AlphaFoldDB" id="A0A8J2NMB4"/>
<accession>A0A8J2NMB4</accession>
<evidence type="ECO:0000259" key="1">
    <source>
        <dbReference type="Pfam" id="PF01636"/>
    </source>
</evidence>
<dbReference type="Proteomes" id="UP000693738">
    <property type="component" value="Unassembled WGS sequence"/>
</dbReference>
<name>A0A8J2NMB4_FUSEQ</name>
<evidence type="ECO:0000313" key="2">
    <source>
        <dbReference type="EMBL" id="CAG7563315.1"/>
    </source>
</evidence>
<gene>
    <name evidence="2" type="ORF">FEQUK3_LOCUS8993</name>
</gene>
<feature type="domain" description="Aminoglycoside phosphotransferase" evidence="1">
    <location>
        <begin position="31"/>
        <end position="241"/>
    </location>
</feature>
<evidence type="ECO:0000313" key="3">
    <source>
        <dbReference type="Proteomes" id="UP000693738"/>
    </source>
</evidence>
<dbReference type="InterPro" id="IPR002575">
    <property type="entry name" value="Aminoglycoside_PTrfase"/>
</dbReference>
<sequence length="374" mass="41578">MESHSRLQVVQKFIDSESLIDVETAGQGLECLVFKAQSPTYSNVVLKIPRVKVYQNANDFSVEAKSLIQQELRIYGLLQDGRVPVPKAYKYLEQDGYPAMLCEYVDDDGTSVTDEEMGRVAALIHATKEEDLGRTVAMETGDVFSTMEQRMKRRFGVLARSVPEASGWIHDWNHIHNILEGLKRFPSSLLHMDFRDVNLRHDKGHISAVIDWTNALIGPAVIDVYRTLEFSPLGDGFIEGYTGIANFPQITAQEECFLRLDAALVLALVFKVEAPDAVRGEIAVARPSGFVALSWTLMPVAEYKSSRRIDEIQFRQKVAFMGLPYSDSQSLPGPIPHESMRSVVRALGPSPKVSLPDIKVVTGDDYLGSASDTS</sequence>
<comment type="caution">
    <text evidence="2">The sequence shown here is derived from an EMBL/GenBank/DDBJ whole genome shotgun (WGS) entry which is preliminary data.</text>
</comment>
<protein>
    <recommendedName>
        <fullName evidence="1">Aminoglycoside phosphotransferase domain-containing protein</fullName>
    </recommendedName>
</protein>
<proteinExistence type="predicted"/>